<dbReference type="Pfam" id="PF19814">
    <property type="entry name" value="DUF6297"/>
    <property type="match status" value="1"/>
</dbReference>
<evidence type="ECO:0000313" key="3">
    <source>
        <dbReference type="Proteomes" id="UP000186857"/>
    </source>
</evidence>
<dbReference type="EMBL" id="MSKJ01000006">
    <property type="protein sequence ID" value="OLO45658.1"/>
    <property type="molecule type" value="Genomic_DNA"/>
</dbReference>
<keyword evidence="1" id="KW-0472">Membrane</keyword>
<feature type="transmembrane region" description="Helical" evidence="1">
    <location>
        <begin position="170"/>
        <end position="192"/>
    </location>
</feature>
<keyword evidence="1" id="KW-1133">Transmembrane helix</keyword>
<keyword evidence="1" id="KW-0812">Transmembrane</keyword>
<name>A0A1Q8VC45_9ACTO</name>
<feature type="transmembrane region" description="Helical" evidence="1">
    <location>
        <begin position="514"/>
        <end position="530"/>
    </location>
</feature>
<evidence type="ECO:0000313" key="2">
    <source>
        <dbReference type="EMBL" id="OLO45658.1"/>
    </source>
</evidence>
<accession>A0A1Q8VC45</accession>
<proteinExistence type="predicted"/>
<reference evidence="2 3" key="1">
    <citation type="submission" date="2016-12" db="EMBL/GenBank/DDBJ databases">
        <title>Genomic Comparison of strains in the 'Actinomyces naeslundii' Group.</title>
        <authorList>
            <person name="Mughal S.R."/>
            <person name="Do T."/>
            <person name="Gilbert S.C."/>
            <person name="Witherden E.A."/>
            <person name="Didelot X."/>
            <person name="Beighton D."/>
        </authorList>
    </citation>
    <scope>NUCLEOTIDE SEQUENCE [LARGE SCALE GENOMIC DNA]</scope>
    <source>
        <strain evidence="2 3">CCUG 33920</strain>
    </source>
</reference>
<feature type="transmembrane region" description="Helical" evidence="1">
    <location>
        <begin position="204"/>
        <end position="222"/>
    </location>
</feature>
<feature type="transmembrane region" description="Helical" evidence="1">
    <location>
        <begin position="436"/>
        <end position="455"/>
    </location>
</feature>
<feature type="transmembrane region" description="Helical" evidence="1">
    <location>
        <begin position="337"/>
        <end position="356"/>
    </location>
</feature>
<comment type="caution">
    <text evidence="2">The sequence shown here is derived from an EMBL/GenBank/DDBJ whole genome shotgun (WGS) entry which is preliminary data.</text>
</comment>
<gene>
    <name evidence="2" type="ORF">BKH29_03595</name>
</gene>
<feature type="transmembrane region" description="Helical" evidence="1">
    <location>
        <begin position="96"/>
        <end position="118"/>
    </location>
</feature>
<dbReference type="InterPro" id="IPR046264">
    <property type="entry name" value="DUF6297"/>
</dbReference>
<feature type="transmembrane region" description="Helical" evidence="1">
    <location>
        <begin position="228"/>
        <end position="246"/>
    </location>
</feature>
<organism evidence="2 3">
    <name type="scientific">Actinomyces oris</name>
    <dbReference type="NCBI Taxonomy" id="544580"/>
    <lineage>
        <taxon>Bacteria</taxon>
        <taxon>Bacillati</taxon>
        <taxon>Actinomycetota</taxon>
        <taxon>Actinomycetes</taxon>
        <taxon>Actinomycetales</taxon>
        <taxon>Actinomycetaceae</taxon>
        <taxon>Actinomyces</taxon>
    </lineage>
</organism>
<feature type="transmembrane region" description="Helical" evidence="1">
    <location>
        <begin position="139"/>
        <end position="164"/>
    </location>
</feature>
<protein>
    <submittedName>
        <fullName evidence="2">Uncharacterized protein</fullName>
    </submittedName>
</protein>
<sequence length="536" mass="55480">MTPLGERETQALPMTPEEATFPDGAALRSWVRRRTRRHRRGVWALVGDIYSVLLTLIVVVTILAPYLRRLLAAQPGSAAGSGALGGFVAVGLDSGWLGLALLMLLGAVGVGSLGRLGPLFLRPHEAAWWLPMPGQRDSLLVPVARVEYLIAATVGATVGVLPALAAGGGWVAAAAWPALLSAGTCLVLTELIKAQILDRGVEPLRRLLILAGIGACLAGVALPFPRSLLGHTAVALLAGVLTVLAVQGWRRARPSLEQVHDAALLAVVARSFGAHVSLLSLDTRVLGRLLSPEPARPAEPSPLRLARIGSRLPRPLGVLIGVAQTDWLLLRRQGRRLLQMGVGLAIAVLPFLSGAVGDPLRAVGYLIGGWVATLAVAEPARQAWFDGGPDASWPVAPWVVRAGHLLVPAVLMSMWSLLSLAPAMAALGAAADGKGLAIVVALALVNGWAWAGAALRSGFRRMPDFAAGLIASPMGSLPPGLMQMLTEGPDAVLVGALAVALVASGIAAPTTTLLGIQAAAGAVAVVWGVRTNRWAS</sequence>
<feature type="transmembrane region" description="Helical" evidence="1">
    <location>
        <begin position="405"/>
        <end position="430"/>
    </location>
</feature>
<dbReference type="Proteomes" id="UP000186857">
    <property type="component" value="Unassembled WGS sequence"/>
</dbReference>
<evidence type="ECO:0000256" key="1">
    <source>
        <dbReference type="SAM" id="Phobius"/>
    </source>
</evidence>
<dbReference type="AlphaFoldDB" id="A0A1Q8VC45"/>
<dbReference type="RefSeq" id="WP_075376277.1">
    <property type="nucleotide sequence ID" value="NZ_MSKJ01000006.1"/>
</dbReference>
<feature type="transmembrane region" description="Helical" evidence="1">
    <location>
        <begin position="42"/>
        <end position="67"/>
    </location>
</feature>